<evidence type="ECO:0000256" key="1">
    <source>
        <dbReference type="SAM" id="Phobius"/>
    </source>
</evidence>
<sequence length="101" mass="10795">MSRDVPTSGETARLAVAEGDPVKRANRRRTVRRALMIGGPLAALLVSYLTIQFLVPALTASPGNGDTQSSVTGEITEDAPWRLVIRDDGASARLRDHAGQQ</sequence>
<keyword evidence="3" id="KW-1185">Reference proteome</keyword>
<gene>
    <name evidence="2" type="ordered locus">MLP_51740</name>
</gene>
<evidence type="ECO:0000313" key="3">
    <source>
        <dbReference type="Proteomes" id="UP000007947"/>
    </source>
</evidence>
<dbReference type="KEGG" id="mph:MLP_51740"/>
<dbReference type="RefSeq" id="WP_013866002.1">
    <property type="nucleotide sequence ID" value="NC_015635.1"/>
</dbReference>
<dbReference type="EMBL" id="AP012204">
    <property type="protein sequence ID" value="BAK38188.1"/>
    <property type="molecule type" value="Genomic_DNA"/>
</dbReference>
<keyword evidence="1" id="KW-1133">Transmembrane helix</keyword>
<accession>F5XHI0</accession>
<proteinExistence type="predicted"/>
<protein>
    <submittedName>
        <fullName evidence="2">Uncharacterized protein</fullName>
    </submittedName>
</protein>
<dbReference type="HOGENOM" id="CLU_2288303_0_0_11"/>
<feature type="transmembrane region" description="Helical" evidence="1">
    <location>
        <begin position="34"/>
        <end position="55"/>
    </location>
</feature>
<keyword evidence="1" id="KW-0812">Transmembrane</keyword>
<evidence type="ECO:0000313" key="2">
    <source>
        <dbReference type="EMBL" id="BAK38188.1"/>
    </source>
</evidence>
<reference evidence="2 3" key="1">
    <citation type="submission" date="2011-05" db="EMBL/GenBank/DDBJ databases">
        <title>Whole genome sequence of Microlunatus phosphovorus NM-1.</title>
        <authorList>
            <person name="Hosoyama A."/>
            <person name="Sasaki K."/>
            <person name="Harada T."/>
            <person name="Igarashi R."/>
            <person name="Kawakoshi A."/>
            <person name="Sasagawa M."/>
            <person name="Fukada J."/>
            <person name="Nakamura S."/>
            <person name="Katano Y."/>
            <person name="Hanada S."/>
            <person name="Kamagata Y."/>
            <person name="Nakamura N."/>
            <person name="Yamazaki S."/>
            <person name="Fujita N."/>
        </authorList>
    </citation>
    <scope>NUCLEOTIDE SEQUENCE [LARGE SCALE GENOMIC DNA]</scope>
    <source>
        <strain evidence="3">ATCC 700054 / DSM 10555 / JCM 9379 / NBRC 101784 / NCIMB 13414 / VKM Ac-1990 / NM-1</strain>
    </source>
</reference>
<dbReference type="AlphaFoldDB" id="F5XHI0"/>
<dbReference type="STRING" id="1032480.MLP_51740"/>
<dbReference type="Proteomes" id="UP000007947">
    <property type="component" value="Chromosome"/>
</dbReference>
<organism evidence="2 3">
    <name type="scientific">Microlunatus phosphovorus (strain ATCC 700054 / DSM 10555 / JCM 9379 / NBRC 101784 / NCIMB 13414 / VKM Ac-1990 / NM-1)</name>
    <dbReference type="NCBI Taxonomy" id="1032480"/>
    <lineage>
        <taxon>Bacteria</taxon>
        <taxon>Bacillati</taxon>
        <taxon>Actinomycetota</taxon>
        <taxon>Actinomycetes</taxon>
        <taxon>Propionibacteriales</taxon>
        <taxon>Propionibacteriaceae</taxon>
        <taxon>Microlunatus</taxon>
    </lineage>
</organism>
<keyword evidence="1" id="KW-0472">Membrane</keyword>
<name>F5XHI0_MICPN</name>